<dbReference type="GO" id="GO:0000160">
    <property type="term" value="P:phosphorelay signal transduction system"/>
    <property type="evidence" value="ECO:0007669"/>
    <property type="project" value="InterPro"/>
</dbReference>
<comment type="caution">
    <text evidence="2">Lacks conserved residue(s) required for the propagation of feature annotation.</text>
</comment>
<dbReference type="PANTHER" id="PTHR44591:SF3">
    <property type="entry name" value="RESPONSE REGULATORY DOMAIN-CONTAINING PROTEIN"/>
    <property type="match status" value="1"/>
</dbReference>
<dbReference type="AlphaFoldDB" id="A0A949U4I0"/>
<feature type="region of interest" description="Disordered" evidence="3">
    <location>
        <begin position="126"/>
        <end position="148"/>
    </location>
</feature>
<evidence type="ECO:0000313" key="5">
    <source>
        <dbReference type="EMBL" id="MBV7276284.1"/>
    </source>
</evidence>
<dbReference type="Proteomes" id="UP000694308">
    <property type="component" value="Unassembled WGS sequence"/>
</dbReference>
<proteinExistence type="predicted"/>
<dbReference type="InterPro" id="IPR050595">
    <property type="entry name" value="Bact_response_regulator"/>
</dbReference>
<feature type="compositionally biased region" description="Polar residues" evidence="3">
    <location>
        <begin position="128"/>
        <end position="140"/>
    </location>
</feature>
<protein>
    <submittedName>
        <fullName evidence="5">Response regulator</fullName>
    </submittedName>
</protein>
<comment type="caution">
    <text evidence="5">The sequence shown here is derived from an EMBL/GenBank/DDBJ whole genome shotgun (WGS) entry which is preliminary data.</text>
</comment>
<dbReference type="RefSeq" id="WP_218323326.1">
    <property type="nucleotide sequence ID" value="NZ_JAEEGC010000167.1"/>
</dbReference>
<sequence length="189" mass="21403">MEKVLIVNDCKFERVIIKDCLVDIGYDVEIASEFDAIIKVKKFKPDILIANLIMKNTTGDELIKKIKSENSQIICLLSSCDLIRREDYLENGIDEVIHTPINRTELSRIFNTVIERHNVRKSRMKNQGIITENSNSGSIRGKQDNGSDPKCSTSSVKFSFCPFCGQNLNGTYSDFCFCPYCGKQLSNSQ</sequence>
<evidence type="ECO:0000313" key="6">
    <source>
        <dbReference type="Proteomes" id="UP000694308"/>
    </source>
</evidence>
<keyword evidence="6" id="KW-1185">Reference proteome</keyword>
<organism evidence="5 6">
    <name type="scientific">Clostridium thailandense</name>
    <dbReference type="NCBI Taxonomy" id="2794346"/>
    <lineage>
        <taxon>Bacteria</taxon>
        <taxon>Bacillati</taxon>
        <taxon>Bacillota</taxon>
        <taxon>Clostridia</taxon>
        <taxon>Eubacteriales</taxon>
        <taxon>Clostridiaceae</taxon>
        <taxon>Clostridium</taxon>
    </lineage>
</organism>
<name>A0A949U4I0_9CLOT</name>
<evidence type="ECO:0000256" key="2">
    <source>
        <dbReference type="PROSITE-ProRule" id="PRU00169"/>
    </source>
</evidence>
<evidence type="ECO:0000256" key="1">
    <source>
        <dbReference type="ARBA" id="ARBA00022553"/>
    </source>
</evidence>
<dbReference type="PROSITE" id="PS50110">
    <property type="entry name" value="RESPONSE_REGULATORY"/>
    <property type="match status" value="1"/>
</dbReference>
<accession>A0A949U4I0</accession>
<dbReference type="CDD" id="cd00156">
    <property type="entry name" value="REC"/>
    <property type="match status" value="1"/>
</dbReference>
<dbReference type="InterPro" id="IPR001789">
    <property type="entry name" value="Sig_transdc_resp-reg_receiver"/>
</dbReference>
<dbReference type="Pfam" id="PF00072">
    <property type="entry name" value="Response_reg"/>
    <property type="match status" value="1"/>
</dbReference>
<keyword evidence="1" id="KW-0597">Phosphoprotein</keyword>
<evidence type="ECO:0000259" key="4">
    <source>
        <dbReference type="PROSITE" id="PS50110"/>
    </source>
</evidence>
<reference evidence="5" key="1">
    <citation type="submission" date="2020-12" db="EMBL/GenBank/DDBJ databases">
        <title>Clostridium thailandense sp. nov., a novel acetogenic bacterium isolated from peat land soil in Thailand.</title>
        <authorList>
            <person name="Chaikitkaew S."/>
            <person name="Birkeland N.K."/>
        </authorList>
    </citation>
    <scope>NUCLEOTIDE SEQUENCE</scope>
    <source>
        <strain evidence="5">PL3</strain>
    </source>
</reference>
<dbReference type="SMART" id="SM00448">
    <property type="entry name" value="REC"/>
    <property type="match status" value="1"/>
</dbReference>
<evidence type="ECO:0000256" key="3">
    <source>
        <dbReference type="SAM" id="MobiDB-lite"/>
    </source>
</evidence>
<dbReference type="EMBL" id="JAEEGC010000167">
    <property type="protein sequence ID" value="MBV7276284.1"/>
    <property type="molecule type" value="Genomic_DNA"/>
</dbReference>
<dbReference type="PANTHER" id="PTHR44591">
    <property type="entry name" value="STRESS RESPONSE REGULATOR PROTEIN 1"/>
    <property type="match status" value="1"/>
</dbReference>
<feature type="domain" description="Response regulatory" evidence="4">
    <location>
        <begin position="3"/>
        <end position="114"/>
    </location>
</feature>
<gene>
    <name evidence="5" type="ORF">I6U48_25710</name>
</gene>